<dbReference type="Gene3D" id="3.40.50.720">
    <property type="entry name" value="NAD(P)-binding Rossmann-like Domain"/>
    <property type="match status" value="1"/>
</dbReference>
<accession>A0A1B3XPZ6</accession>
<dbReference type="PANTHER" id="PTHR42879:SF2">
    <property type="entry name" value="3-OXOACYL-[ACYL-CARRIER-PROTEIN] REDUCTASE FABG"/>
    <property type="match status" value="1"/>
</dbReference>
<proteinExistence type="inferred from homology"/>
<dbReference type="GO" id="GO:0016491">
    <property type="term" value="F:oxidoreductase activity"/>
    <property type="evidence" value="ECO:0007669"/>
    <property type="project" value="UniProtKB-KW"/>
</dbReference>
<dbReference type="PANTHER" id="PTHR42879">
    <property type="entry name" value="3-OXOACYL-(ACYL-CARRIER-PROTEIN) REDUCTASE"/>
    <property type="match status" value="1"/>
</dbReference>
<dbReference type="Pfam" id="PF13561">
    <property type="entry name" value="adh_short_C2"/>
    <property type="match status" value="1"/>
</dbReference>
<name>A0A1B3XPZ6_9BACI</name>
<dbReference type="AlphaFoldDB" id="A0A1B3XPZ6"/>
<keyword evidence="2" id="KW-0560">Oxidoreductase</keyword>
<dbReference type="PRINTS" id="PR00080">
    <property type="entry name" value="SDRFAMILY"/>
</dbReference>
<gene>
    <name evidence="3" type="primary">fabG</name>
    <name evidence="3" type="ORF">ABE28_013080</name>
</gene>
<evidence type="ECO:0000313" key="3">
    <source>
        <dbReference type="EMBL" id="AOH55287.1"/>
    </source>
</evidence>
<dbReference type="InterPro" id="IPR036291">
    <property type="entry name" value="NAD(P)-bd_dom_sf"/>
</dbReference>
<dbReference type="Proteomes" id="UP000077926">
    <property type="component" value="Chromosome"/>
</dbReference>
<evidence type="ECO:0000313" key="4">
    <source>
        <dbReference type="Proteomes" id="UP000077926"/>
    </source>
</evidence>
<dbReference type="EMBL" id="CP017080">
    <property type="protein sequence ID" value="AOH55287.1"/>
    <property type="molecule type" value="Genomic_DNA"/>
</dbReference>
<dbReference type="KEGG" id="bmur:ABE28_013080"/>
<dbReference type="STRING" id="264697.ABE28_013080"/>
<keyword evidence="4" id="KW-1185">Reference proteome</keyword>
<evidence type="ECO:0000256" key="2">
    <source>
        <dbReference type="ARBA" id="ARBA00023002"/>
    </source>
</evidence>
<evidence type="ECO:0000256" key="1">
    <source>
        <dbReference type="ARBA" id="ARBA00006484"/>
    </source>
</evidence>
<sequence length="257" mass="28311">MDEKVAFITGGATGIGKRLAFSLAEKGMSIIISYRKSNEAALDLVDELCKKHHVKALAVQGDAGSEEDCRHIISKVLAIFGHVDIFVHNAGPYMHDRKPMSEYSSDEWKYIIDGNLNGFFYFAKEIIPQMRRRGWGRVITLGFERCDTSPGWIYRSAFAAAKSGLTSLTRTLAAEEAAYNITVNMVCPGDIIGEWKEQEIKVAKEEKDDTVPIGRPGTGEDIARVITFLCDEKSDFITGSIIPVTGGKDVLGKRSSV</sequence>
<dbReference type="RefSeq" id="WP_064467351.1">
    <property type="nucleotide sequence ID" value="NZ_CP017080.1"/>
</dbReference>
<dbReference type="FunFam" id="3.40.50.720:FF:000173">
    <property type="entry name" value="3-oxoacyl-[acyl-carrier protein] reductase"/>
    <property type="match status" value="1"/>
</dbReference>
<dbReference type="OrthoDB" id="9803333at2"/>
<dbReference type="InterPro" id="IPR002347">
    <property type="entry name" value="SDR_fam"/>
</dbReference>
<dbReference type="SUPFAM" id="SSF51735">
    <property type="entry name" value="NAD(P)-binding Rossmann-fold domains"/>
    <property type="match status" value="1"/>
</dbReference>
<dbReference type="InterPro" id="IPR050259">
    <property type="entry name" value="SDR"/>
</dbReference>
<protein>
    <submittedName>
        <fullName evidence="3">3-oxoacyl-ACP reductase</fullName>
    </submittedName>
</protein>
<dbReference type="CDD" id="cd05233">
    <property type="entry name" value="SDR_c"/>
    <property type="match status" value="1"/>
</dbReference>
<organism evidence="3 4">
    <name type="scientific">Peribacillus muralis</name>
    <dbReference type="NCBI Taxonomy" id="264697"/>
    <lineage>
        <taxon>Bacteria</taxon>
        <taxon>Bacillati</taxon>
        <taxon>Bacillota</taxon>
        <taxon>Bacilli</taxon>
        <taxon>Bacillales</taxon>
        <taxon>Bacillaceae</taxon>
        <taxon>Peribacillus</taxon>
    </lineage>
</organism>
<comment type="similarity">
    <text evidence="1">Belongs to the short-chain dehydrogenases/reductases (SDR) family.</text>
</comment>
<reference evidence="3 4" key="1">
    <citation type="submission" date="2016-08" db="EMBL/GenBank/DDBJ databases">
        <title>Complete genome sequence of Bacillus muralis G25-68, a strain with toxicity to nematodes.</title>
        <authorList>
            <person name="Zheng Z."/>
        </authorList>
    </citation>
    <scope>NUCLEOTIDE SEQUENCE [LARGE SCALE GENOMIC DNA]</scope>
    <source>
        <strain evidence="3 4">G25-68</strain>
    </source>
</reference>
<dbReference type="PRINTS" id="PR00081">
    <property type="entry name" value="GDHRDH"/>
</dbReference>